<keyword evidence="5 7" id="KW-1133">Transmembrane helix</keyword>
<feature type="transmembrane region" description="Helical" evidence="7">
    <location>
        <begin position="249"/>
        <end position="269"/>
    </location>
</feature>
<feature type="transmembrane region" description="Helical" evidence="7">
    <location>
        <begin position="33"/>
        <end position="55"/>
    </location>
</feature>
<sequence>MPRLRPSDTLLASLRTLARRFAQDNLAQTAGSLTFTTLISLVPLLTVVLAVFTAFPAFDRMQGQIQAHLAQTMLPDGISDKVYHYLSDFAAKAKSLGVVSVVFLIVTATSMMLTVDRALNAIWRTPRPRSLAQRVLLYWAGFTLGPLVLGASIGLMSFVAGAHRGLLHHLPGGASALLSFASWAVMAVALAALFRFIPNTEVRWRDALIGGFVAALAFSLGGRALAWYFSTVTTYTAVYGTFAALPLLLLWIYFSWIAVLVGAMIAAYLPSLRVRAIRLDGYAGAEFLNAVQVLKLLHGARLAPDCGLPADQLSKRLRIDPLQLQDLLTVLERLGWIGKVAAKPRSPSRWALLCNPEATPLGPLIDALLLDKKRAAHTSALLGHMLSDEERDWSLAQLLSVPPVTADASASATTSPSRPSS</sequence>
<dbReference type="InterPro" id="IPR017039">
    <property type="entry name" value="Virul_fac_BrkB"/>
</dbReference>
<evidence type="ECO:0000256" key="6">
    <source>
        <dbReference type="ARBA" id="ARBA00023136"/>
    </source>
</evidence>
<feature type="transmembrane region" description="Helical" evidence="7">
    <location>
        <begin position="95"/>
        <end position="115"/>
    </location>
</feature>
<feature type="transmembrane region" description="Helical" evidence="7">
    <location>
        <begin position="208"/>
        <end position="229"/>
    </location>
</feature>
<evidence type="ECO:0000313" key="8">
    <source>
        <dbReference type="EMBL" id="MBN8743631.1"/>
    </source>
</evidence>
<name>A0A8I1SWJ1_THIA3</name>
<reference evidence="8" key="1">
    <citation type="submission" date="2021-02" db="EMBL/GenBank/DDBJ databases">
        <title>Thiocyanate and organic carbon inputs drive convergent selection for specific autotrophic Afipia and Thiobacillus strains within complex microbiomes.</title>
        <authorList>
            <person name="Huddy R.J."/>
            <person name="Sachdeva R."/>
            <person name="Kadzinga F."/>
            <person name="Kantor R.S."/>
            <person name="Harrison S.T.L."/>
            <person name="Banfield J.F."/>
        </authorList>
    </citation>
    <scope>NUCLEOTIDE SEQUENCE</scope>
    <source>
        <strain evidence="8">SCN18_13_7_16_R3_B_64_19</strain>
    </source>
</reference>
<comment type="subcellular location">
    <subcellularLocation>
        <location evidence="7">Cell inner membrane</location>
        <topology evidence="7">Multi-pass membrane protein</topology>
    </subcellularLocation>
    <subcellularLocation>
        <location evidence="1">Cell membrane</location>
        <topology evidence="1">Multi-pass membrane protein</topology>
    </subcellularLocation>
</comment>
<gene>
    <name evidence="8" type="ORF">J0I24_04920</name>
</gene>
<evidence type="ECO:0000256" key="3">
    <source>
        <dbReference type="ARBA" id="ARBA00022519"/>
    </source>
</evidence>
<dbReference type="PANTHER" id="PTHR30213">
    <property type="entry name" value="INNER MEMBRANE PROTEIN YHJD"/>
    <property type="match status" value="1"/>
</dbReference>
<dbReference type="RefSeq" id="WP_276728623.1">
    <property type="nucleotide sequence ID" value="NZ_JAFKMR010000012.1"/>
</dbReference>
<dbReference type="InterPro" id="IPR023679">
    <property type="entry name" value="UPF0761_bac"/>
</dbReference>
<dbReference type="Proteomes" id="UP000664800">
    <property type="component" value="Unassembled WGS sequence"/>
</dbReference>
<evidence type="ECO:0000256" key="7">
    <source>
        <dbReference type="HAMAP-Rule" id="MF_00672"/>
    </source>
</evidence>
<evidence type="ECO:0000256" key="2">
    <source>
        <dbReference type="ARBA" id="ARBA00022475"/>
    </source>
</evidence>
<dbReference type="EMBL" id="JAFKMR010000012">
    <property type="protein sequence ID" value="MBN8743631.1"/>
    <property type="molecule type" value="Genomic_DNA"/>
</dbReference>
<dbReference type="PANTHER" id="PTHR30213:SF0">
    <property type="entry name" value="UPF0761 MEMBRANE PROTEIN YIHY"/>
    <property type="match status" value="1"/>
</dbReference>
<comment type="similarity">
    <text evidence="7">Belongs to the UPF0761 family.</text>
</comment>
<keyword evidence="3 7" id="KW-0997">Cell inner membrane</keyword>
<feature type="transmembrane region" description="Helical" evidence="7">
    <location>
        <begin position="174"/>
        <end position="196"/>
    </location>
</feature>
<dbReference type="HAMAP" id="MF_00672">
    <property type="entry name" value="UPF0761"/>
    <property type="match status" value="1"/>
</dbReference>
<dbReference type="AlphaFoldDB" id="A0A8I1SWJ1"/>
<evidence type="ECO:0000313" key="9">
    <source>
        <dbReference type="Proteomes" id="UP000664800"/>
    </source>
</evidence>
<keyword evidence="2 7" id="KW-1003">Cell membrane</keyword>
<accession>A0A8I1SWJ1</accession>
<comment type="caution">
    <text evidence="8">The sequence shown here is derived from an EMBL/GenBank/DDBJ whole genome shotgun (WGS) entry which is preliminary data.</text>
</comment>
<protein>
    <recommendedName>
        <fullName evidence="7">UPF0761 membrane protein J0I24_04920</fullName>
    </recommendedName>
</protein>
<organism evidence="8 9">
    <name type="scientific">Thiomonas arsenitoxydans (strain DSM 22701 / CIP 110005 / 3As)</name>
    <dbReference type="NCBI Taxonomy" id="426114"/>
    <lineage>
        <taxon>Bacteria</taxon>
        <taxon>Pseudomonadati</taxon>
        <taxon>Pseudomonadota</taxon>
        <taxon>Betaproteobacteria</taxon>
        <taxon>Burkholderiales</taxon>
        <taxon>Thiomonas</taxon>
    </lineage>
</organism>
<dbReference type="GO" id="GO:0005886">
    <property type="term" value="C:plasma membrane"/>
    <property type="evidence" value="ECO:0007669"/>
    <property type="project" value="UniProtKB-SubCell"/>
</dbReference>
<proteinExistence type="inferred from homology"/>
<keyword evidence="4 7" id="KW-0812">Transmembrane</keyword>
<dbReference type="NCBIfam" id="TIGR00765">
    <property type="entry name" value="yihY_not_rbn"/>
    <property type="match status" value="1"/>
</dbReference>
<evidence type="ECO:0000256" key="4">
    <source>
        <dbReference type="ARBA" id="ARBA00022692"/>
    </source>
</evidence>
<keyword evidence="6 7" id="KW-0472">Membrane</keyword>
<evidence type="ECO:0000256" key="5">
    <source>
        <dbReference type="ARBA" id="ARBA00022989"/>
    </source>
</evidence>
<dbReference type="Pfam" id="PF03631">
    <property type="entry name" value="Virul_fac_BrkB"/>
    <property type="match status" value="1"/>
</dbReference>
<feature type="transmembrane region" description="Helical" evidence="7">
    <location>
        <begin position="136"/>
        <end position="162"/>
    </location>
</feature>
<evidence type="ECO:0000256" key="1">
    <source>
        <dbReference type="ARBA" id="ARBA00004651"/>
    </source>
</evidence>